<keyword evidence="4" id="KW-1003">Cell membrane</keyword>
<evidence type="ECO:0000313" key="17">
    <source>
        <dbReference type="Proteomes" id="UP000464675"/>
    </source>
</evidence>
<keyword evidence="6 13" id="KW-0812">Transmembrane</keyword>
<feature type="domain" description="Cytochrome b561 bacterial/Ni-hydrogenase" evidence="14">
    <location>
        <begin position="8"/>
        <end position="180"/>
    </location>
</feature>
<accession>A0A6P1TB61</accession>
<feature type="transmembrane region" description="Helical" evidence="13">
    <location>
        <begin position="12"/>
        <end position="35"/>
    </location>
</feature>
<dbReference type="GO" id="GO:0022904">
    <property type="term" value="P:respiratory electron transport chain"/>
    <property type="evidence" value="ECO:0007669"/>
    <property type="project" value="InterPro"/>
</dbReference>
<dbReference type="Pfam" id="PF01292">
    <property type="entry name" value="Ni_hydr_CYTB"/>
    <property type="match status" value="1"/>
</dbReference>
<dbReference type="Proteomes" id="UP000563601">
    <property type="component" value="Unassembled WGS sequence"/>
</dbReference>
<keyword evidence="10" id="KW-0408">Iron</keyword>
<dbReference type="AlphaFoldDB" id="A0A6P1TB61"/>
<evidence type="ECO:0000256" key="11">
    <source>
        <dbReference type="ARBA" id="ARBA00023136"/>
    </source>
</evidence>
<evidence type="ECO:0000256" key="8">
    <source>
        <dbReference type="ARBA" id="ARBA00022982"/>
    </source>
</evidence>
<keyword evidence="8" id="KW-0249">Electron transport</keyword>
<dbReference type="OrthoDB" id="8589936at2"/>
<dbReference type="InterPro" id="IPR016174">
    <property type="entry name" value="Di-haem_cyt_TM"/>
</dbReference>
<sequence>MLRNTDQRYGVVAMVLHWLMALLLIGLVVLGLYMSGLPDVGFNKQKILLIFYHKEFGILALLLATARFAWRVGNVLPRLIVQLPDWQKVVARFVHLCFYGLMFALPISGWLMSSAAGIPVYFFGFRLPDLIAQNEYRFQLLIDIHMWLSYALIGLIVVHASAALRHHFLSRDNTLRKILPDLRR</sequence>
<evidence type="ECO:0000313" key="18">
    <source>
        <dbReference type="Proteomes" id="UP000563601"/>
    </source>
</evidence>
<name>A0A6P1TB61_9GAMM</name>
<keyword evidence="3" id="KW-0813">Transport</keyword>
<keyword evidence="11 13" id="KW-0472">Membrane</keyword>
<evidence type="ECO:0000256" key="3">
    <source>
        <dbReference type="ARBA" id="ARBA00022448"/>
    </source>
</evidence>
<reference evidence="16 17" key="1">
    <citation type="submission" date="2020-01" db="EMBL/GenBank/DDBJ databases">
        <title>The possibility of degradation of plastic by Microbulbifer hydrolyticus IRE-31.</title>
        <authorList>
            <person name="Liu L."/>
        </authorList>
    </citation>
    <scope>NUCLEOTIDE SEQUENCE [LARGE SCALE GENOMIC DNA]</scope>
    <source>
        <strain evidence="16 17">IRE-31</strain>
    </source>
</reference>
<dbReference type="EMBL" id="JACHHR010000001">
    <property type="protein sequence ID" value="MBB5210501.1"/>
    <property type="molecule type" value="Genomic_DNA"/>
</dbReference>
<evidence type="ECO:0000259" key="14">
    <source>
        <dbReference type="Pfam" id="PF01292"/>
    </source>
</evidence>
<evidence type="ECO:0000256" key="5">
    <source>
        <dbReference type="ARBA" id="ARBA00022617"/>
    </source>
</evidence>
<evidence type="ECO:0000256" key="4">
    <source>
        <dbReference type="ARBA" id="ARBA00022475"/>
    </source>
</evidence>
<evidence type="ECO:0000256" key="12">
    <source>
        <dbReference type="ARBA" id="ARBA00037975"/>
    </source>
</evidence>
<feature type="transmembrane region" description="Helical" evidence="13">
    <location>
        <begin position="47"/>
        <end position="70"/>
    </location>
</feature>
<dbReference type="GO" id="GO:0046872">
    <property type="term" value="F:metal ion binding"/>
    <property type="evidence" value="ECO:0007669"/>
    <property type="project" value="UniProtKB-KW"/>
</dbReference>
<dbReference type="InterPro" id="IPR052168">
    <property type="entry name" value="Cytochrome_b561_oxidase"/>
</dbReference>
<comment type="cofactor">
    <cofactor evidence="1">
        <name>heme b</name>
        <dbReference type="ChEBI" id="CHEBI:60344"/>
    </cofactor>
</comment>
<dbReference type="PANTHER" id="PTHR30529:SF1">
    <property type="entry name" value="CYTOCHROME B561 HOMOLOG 2"/>
    <property type="match status" value="1"/>
</dbReference>
<evidence type="ECO:0000313" key="16">
    <source>
        <dbReference type="EMBL" id="QHQ39021.1"/>
    </source>
</evidence>
<dbReference type="Gene3D" id="1.20.950.20">
    <property type="entry name" value="Transmembrane di-heme cytochromes, Chain C"/>
    <property type="match status" value="1"/>
</dbReference>
<keyword evidence="9 13" id="KW-1133">Transmembrane helix</keyword>
<comment type="similarity">
    <text evidence="12">Belongs to the cytochrome b561 family.</text>
</comment>
<protein>
    <submittedName>
        <fullName evidence="15 16">Cytochrome b</fullName>
    </submittedName>
</protein>
<reference evidence="15 18" key="2">
    <citation type="submission" date="2020-08" db="EMBL/GenBank/DDBJ databases">
        <title>Genomic Encyclopedia of Type Strains, Phase IV (KMG-IV): sequencing the most valuable type-strain genomes for metagenomic binning, comparative biology and taxonomic classification.</title>
        <authorList>
            <person name="Goeker M."/>
        </authorList>
    </citation>
    <scope>NUCLEOTIDE SEQUENCE [LARGE SCALE GENOMIC DNA]</scope>
    <source>
        <strain evidence="15 18">DSM 11525</strain>
    </source>
</reference>
<feature type="transmembrane region" description="Helical" evidence="13">
    <location>
        <begin position="96"/>
        <end position="124"/>
    </location>
</feature>
<organism evidence="15 18">
    <name type="scientific">Microbulbifer hydrolyticus</name>
    <dbReference type="NCBI Taxonomy" id="48074"/>
    <lineage>
        <taxon>Bacteria</taxon>
        <taxon>Pseudomonadati</taxon>
        <taxon>Pseudomonadota</taxon>
        <taxon>Gammaproteobacteria</taxon>
        <taxon>Cellvibrionales</taxon>
        <taxon>Microbulbiferaceae</taxon>
        <taxon>Microbulbifer</taxon>
    </lineage>
</organism>
<proteinExistence type="inferred from homology"/>
<evidence type="ECO:0000256" key="9">
    <source>
        <dbReference type="ARBA" id="ARBA00022989"/>
    </source>
</evidence>
<dbReference type="InterPro" id="IPR011577">
    <property type="entry name" value="Cyt_b561_bac/Ni-Hgenase"/>
</dbReference>
<evidence type="ECO:0000256" key="6">
    <source>
        <dbReference type="ARBA" id="ARBA00022692"/>
    </source>
</evidence>
<dbReference type="Proteomes" id="UP000464675">
    <property type="component" value="Chromosome"/>
</dbReference>
<evidence type="ECO:0000256" key="10">
    <source>
        <dbReference type="ARBA" id="ARBA00023004"/>
    </source>
</evidence>
<feature type="transmembrane region" description="Helical" evidence="13">
    <location>
        <begin position="144"/>
        <end position="164"/>
    </location>
</feature>
<dbReference type="EMBL" id="CP047491">
    <property type="protein sequence ID" value="QHQ39021.1"/>
    <property type="molecule type" value="Genomic_DNA"/>
</dbReference>
<dbReference type="SUPFAM" id="SSF81342">
    <property type="entry name" value="Transmembrane di-heme cytochromes"/>
    <property type="match status" value="1"/>
</dbReference>
<evidence type="ECO:0000313" key="15">
    <source>
        <dbReference type="EMBL" id="MBB5210501.1"/>
    </source>
</evidence>
<comment type="subcellular location">
    <subcellularLocation>
        <location evidence="2">Cell membrane</location>
        <topology evidence="2">Multi-pass membrane protein</topology>
    </subcellularLocation>
</comment>
<keyword evidence="5" id="KW-0349">Heme</keyword>
<dbReference type="PANTHER" id="PTHR30529">
    <property type="entry name" value="CYTOCHROME B561"/>
    <property type="match status" value="1"/>
</dbReference>
<gene>
    <name evidence="16" type="ORF">GTQ55_08515</name>
    <name evidence="15" type="ORF">HNQ53_000689</name>
</gene>
<dbReference type="GO" id="GO:0005886">
    <property type="term" value="C:plasma membrane"/>
    <property type="evidence" value="ECO:0007669"/>
    <property type="project" value="UniProtKB-SubCell"/>
</dbReference>
<evidence type="ECO:0000256" key="1">
    <source>
        <dbReference type="ARBA" id="ARBA00001970"/>
    </source>
</evidence>
<evidence type="ECO:0000256" key="7">
    <source>
        <dbReference type="ARBA" id="ARBA00022723"/>
    </source>
</evidence>
<evidence type="ECO:0000256" key="13">
    <source>
        <dbReference type="SAM" id="Phobius"/>
    </source>
</evidence>
<keyword evidence="17" id="KW-1185">Reference proteome</keyword>
<dbReference type="GO" id="GO:0009055">
    <property type="term" value="F:electron transfer activity"/>
    <property type="evidence" value="ECO:0007669"/>
    <property type="project" value="InterPro"/>
</dbReference>
<keyword evidence="7" id="KW-0479">Metal-binding</keyword>
<dbReference type="RefSeq" id="WP_161858347.1">
    <property type="nucleotide sequence ID" value="NZ_CP047491.1"/>
</dbReference>
<dbReference type="GO" id="GO:0020037">
    <property type="term" value="F:heme binding"/>
    <property type="evidence" value="ECO:0007669"/>
    <property type="project" value="TreeGrafter"/>
</dbReference>
<evidence type="ECO:0000256" key="2">
    <source>
        <dbReference type="ARBA" id="ARBA00004651"/>
    </source>
</evidence>